<keyword evidence="1" id="KW-1133">Transmembrane helix</keyword>
<reference evidence="2" key="1">
    <citation type="submission" date="2020-09" db="EMBL/GenBank/DDBJ databases">
        <title>A novel bacterium of genus Bacillus, isolated from South China Sea.</title>
        <authorList>
            <person name="Huang H."/>
            <person name="Mo K."/>
            <person name="Hu Y."/>
        </authorList>
    </citation>
    <scope>NUCLEOTIDE SEQUENCE</scope>
    <source>
        <strain evidence="2">IB182487</strain>
    </source>
</reference>
<feature type="transmembrane region" description="Helical" evidence="1">
    <location>
        <begin position="14"/>
        <end position="35"/>
    </location>
</feature>
<dbReference type="InterPro" id="IPR053468">
    <property type="entry name" value="ComGE-like"/>
</dbReference>
<evidence type="ECO:0000313" key="2">
    <source>
        <dbReference type="EMBL" id="MBD1378834.1"/>
    </source>
</evidence>
<accession>A0A926NC57</accession>
<dbReference type="RefSeq" id="WP_191154898.1">
    <property type="nucleotide sequence ID" value="NZ_JACXAI010000001.1"/>
</dbReference>
<proteinExistence type="predicted"/>
<keyword evidence="3" id="KW-1185">Reference proteome</keyword>
<evidence type="ECO:0008006" key="4">
    <source>
        <dbReference type="Google" id="ProtNLM"/>
    </source>
</evidence>
<comment type="caution">
    <text evidence="2">The sequence shown here is derived from an EMBL/GenBank/DDBJ whole genome shotgun (WGS) entry which is preliminary data.</text>
</comment>
<gene>
    <name evidence="2" type="ORF">IC621_01205</name>
</gene>
<dbReference type="NCBIfam" id="NF041013">
    <property type="entry name" value="T4P_ComGE"/>
    <property type="match status" value="1"/>
</dbReference>
<sequence>MLRNNRGASVVESLLAFSIWSLFALSLIPQLILLYETRSNIKEEAAAYKLLFENIALQKELNSIENQGITYHFQTMEGKPYQKKCIYWENSERKEICANTFE</sequence>
<evidence type="ECO:0000256" key="1">
    <source>
        <dbReference type="SAM" id="Phobius"/>
    </source>
</evidence>
<dbReference type="AlphaFoldDB" id="A0A926NC57"/>
<keyword evidence="1" id="KW-0812">Transmembrane</keyword>
<dbReference type="Proteomes" id="UP000626844">
    <property type="component" value="Unassembled WGS sequence"/>
</dbReference>
<evidence type="ECO:0000313" key="3">
    <source>
        <dbReference type="Proteomes" id="UP000626844"/>
    </source>
</evidence>
<keyword evidence="1" id="KW-0472">Membrane</keyword>
<organism evidence="2 3">
    <name type="scientific">Metabacillus arenae</name>
    <dbReference type="NCBI Taxonomy" id="2771434"/>
    <lineage>
        <taxon>Bacteria</taxon>
        <taxon>Bacillati</taxon>
        <taxon>Bacillota</taxon>
        <taxon>Bacilli</taxon>
        <taxon>Bacillales</taxon>
        <taxon>Bacillaceae</taxon>
        <taxon>Metabacillus</taxon>
    </lineage>
</organism>
<protein>
    <recommendedName>
        <fullName evidence="4">Competence protein ComGE</fullName>
    </recommendedName>
</protein>
<name>A0A926NC57_9BACI</name>
<dbReference type="EMBL" id="JACXAI010000001">
    <property type="protein sequence ID" value="MBD1378834.1"/>
    <property type="molecule type" value="Genomic_DNA"/>
</dbReference>